<sequence length="187" mass="20153">MANQVALAVVVVDYLKISESGDLMIRFDSLSQDTLRALDAAGWGVNRAVDPKQWVEPLESEGYRVHPLATAVLSALGGLSVEPINRVGPNFANDEPYNFDPLAGGSGQRALALEVETVLGGQYFPIGEWLSYSSVFLEARGRVVAAGMGWFWEVGPSFEESLELAVCANRPLLCLYSDPGVAPWPPA</sequence>
<evidence type="ECO:0000313" key="2">
    <source>
        <dbReference type="Proteomes" id="UP001219605"/>
    </source>
</evidence>
<name>A0ABY7ZHB2_9ACTN</name>
<gene>
    <name evidence="1" type="ORF">PVK37_17315</name>
</gene>
<keyword evidence="2" id="KW-1185">Reference proteome</keyword>
<proteinExistence type="predicted"/>
<organism evidence="1 2">
    <name type="scientific">Micromonospora cathayae</name>
    <dbReference type="NCBI Taxonomy" id="3028804"/>
    <lineage>
        <taxon>Bacteria</taxon>
        <taxon>Bacillati</taxon>
        <taxon>Actinomycetota</taxon>
        <taxon>Actinomycetes</taxon>
        <taxon>Micromonosporales</taxon>
        <taxon>Micromonosporaceae</taxon>
        <taxon>Micromonospora</taxon>
    </lineage>
</organism>
<protein>
    <submittedName>
        <fullName evidence="1">SUKH-3 domain-containing protein</fullName>
    </submittedName>
</protein>
<reference evidence="1 2" key="1">
    <citation type="submission" date="2023-02" db="EMBL/GenBank/DDBJ databases">
        <authorList>
            <person name="Mo P."/>
        </authorList>
    </citation>
    <scope>NUCLEOTIDE SEQUENCE [LARGE SCALE GENOMIC DNA]</scope>
    <source>
        <strain evidence="1 2">HUAS 3</strain>
    </source>
</reference>
<accession>A0ABY7ZHB2</accession>
<dbReference type="InterPro" id="IPR025850">
    <property type="entry name" value="SUKH-3"/>
</dbReference>
<dbReference type="EMBL" id="CP118615">
    <property type="protein sequence ID" value="WDZ82260.1"/>
    <property type="molecule type" value="Genomic_DNA"/>
</dbReference>
<dbReference type="RefSeq" id="WP_275028468.1">
    <property type="nucleotide sequence ID" value="NZ_CP118615.1"/>
</dbReference>
<dbReference type="Pfam" id="PF14433">
    <property type="entry name" value="SUKH-3"/>
    <property type="match status" value="1"/>
</dbReference>
<evidence type="ECO:0000313" key="1">
    <source>
        <dbReference type="EMBL" id="WDZ82260.1"/>
    </source>
</evidence>
<dbReference type="Proteomes" id="UP001219605">
    <property type="component" value="Chromosome"/>
</dbReference>